<keyword evidence="2" id="KW-1185">Reference proteome</keyword>
<dbReference type="RefSeq" id="WP_380851601.1">
    <property type="nucleotide sequence ID" value="NZ_JBHSKM010000007.1"/>
</dbReference>
<dbReference type="InterPro" id="IPR025683">
    <property type="entry name" value="Protein_beta"/>
</dbReference>
<protein>
    <recommendedName>
        <fullName evidence="3">Beta protein</fullName>
    </recommendedName>
</protein>
<accession>A0ABW0CFX0</accession>
<evidence type="ECO:0000313" key="2">
    <source>
        <dbReference type="Proteomes" id="UP001596263"/>
    </source>
</evidence>
<dbReference type="Proteomes" id="UP001596263">
    <property type="component" value="Unassembled WGS sequence"/>
</dbReference>
<dbReference type="EMBL" id="JBHSKM010000007">
    <property type="protein sequence ID" value="MFC5214729.1"/>
    <property type="molecule type" value="Genomic_DNA"/>
</dbReference>
<comment type="caution">
    <text evidence="1">The sequence shown here is derived from an EMBL/GenBank/DDBJ whole genome shotgun (WGS) entry which is preliminary data.</text>
</comment>
<evidence type="ECO:0008006" key="3">
    <source>
        <dbReference type="Google" id="ProtNLM"/>
    </source>
</evidence>
<evidence type="ECO:0000313" key="1">
    <source>
        <dbReference type="EMBL" id="MFC5214729.1"/>
    </source>
</evidence>
<name>A0ABW0CFX0_STRCD</name>
<organism evidence="1 2">
    <name type="scientific">Streptomyces coerulescens</name>
    <dbReference type="NCBI Taxonomy" id="29304"/>
    <lineage>
        <taxon>Bacteria</taxon>
        <taxon>Bacillati</taxon>
        <taxon>Actinomycetota</taxon>
        <taxon>Actinomycetes</taxon>
        <taxon>Kitasatosporales</taxon>
        <taxon>Streptomycetaceae</taxon>
        <taxon>Streptomyces</taxon>
    </lineage>
</organism>
<proteinExistence type="predicted"/>
<sequence length="364" mass="40575">MTEPMYVPVLPTRPRAWDAYGLLDSRLRRRVAPLWTIVPRTGTERTRGERAVPEPDDEGTLTERWLTPLVDRLIKVMDGAPGWVDAAHAESHVRGSAAALWRLATRSALRLVTGPERDHTLQRHTADLAFLSGRGLGLRLLVDEQPDERCSIELLAMVARLCLVPSRTDLILDMGAATEGDETAKRAITALDLLGTLLPWRTVVLASGAFPRFHDQPGGPFEYSVRRYDRRLHQTVRMARPAFPRALVYGDYSSEHVAAANIPPGNGRYGPPWGLLRYTTPDRFLIARVPTRGSGHVDRVRAMARWIQESEDFRGADCSEGERWLHECAAGEGAKGSGTPETWIKMGHVQHMNFVVSRLMGAVE</sequence>
<reference evidence="2" key="1">
    <citation type="journal article" date="2019" name="Int. J. Syst. Evol. Microbiol.">
        <title>The Global Catalogue of Microorganisms (GCM) 10K type strain sequencing project: providing services to taxonomists for standard genome sequencing and annotation.</title>
        <authorList>
            <consortium name="The Broad Institute Genomics Platform"/>
            <consortium name="The Broad Institute Genome Sequencing Center for Infectious Disease"/>
            <person name="Wu L."/>
            <person name="Ma J."/>
        </authorList>
    </citation>
    <scope>NUCLEOTIDE SEQUENCE [LARGE SCALE GENOMIC DNA]</scope>
    <source>
        <strain evidence="2">KCTC 42586</strain>
    </source>
</reference>
<gene>
    <name evidence="1" type="ORF">ACFPQ9_12920</name>
</gene>
<dbReference type="Pfam" id="PF14350">
    <property type="entry name" value="Beta_protein"/>
    <property type="match status" value="1"/>
</dbReference>